<dbReference type="Pfam" id="PF00857">
    <property type="entry name" value="Isochorismatase"/>
    <property type="match status" value="1"/>
</dbReference>
<feature type="domain" description="Isochorismatase-like" evidence="2">
    <location>
        <begin position="8"/>
        <end position="145"/>
    </location>
</feature>
<dbReference type="InterPro" id="IPR050272">
    <property type="entry name" value="Isochorismatase-like_hydrls"/>
</dbReference>
<evidence type="ECO:0000259" key="2">
    <source>
        <dbReference type="Pfam" id="PF00857"/>
    </source>
</evidence>
<gene>
    <name evidence="3" type="ORF">SAMN05216297_108164</name>
</gene>
<dbReference type="GO" id="GO:0016787">
    <property type="term" value="F:hydrolase activity"/>
    <property type="evidence" value="ECO:0007669"/>
    <property type="project" value="UniProtKB-KW"/>
</dbReference>
<dbReference type="Proteomes" id="UP000199672">
    <property type="component" value="Unassembled WGS sequence"/>
</dbReference>
<name>A0A1I1SQ81_9FLAO</name>
<dbReference type="EMBL" id="FOMH01000008">
    <property type="protein sequence ID" value="SFD48607.1"/>
    <property type="molecule type" value="Genomic_DNA"/>
</dbReference>
<protein>
    <submittedName>
        <fullName evidence="3">Nicotinamidase-related amidase</fullName>
    </submittedName>
</protein>
<keyword evidence="4" id="KW-1185">Reference proteome</keyword>
<dbReference type="RefSeq" id="WP_091495221.1">
    <property type="nucleotide sequence ID" value="NZ_FOMH01000008.1"/>
</dbReference>
<dbReference type="SUPFAM" id="SSF52499">
    <property type="entry name" value="Isochorismatase-like hydrolases"/>
    <property type="match status" value="1"/>
</dbReference>
<evidence type="ECO:0000256" key="1">
    <source>
        <dbReference type="ARBA" id="ARBA00022801"/>
    </source>
</evidence>
<dbReference type="AlphaFoldDB" id="A0A1I1SQ81"/>
<dbReference type="PANTHER" id="PTHR43540">
    <property type="entry name" value="PEROXYUREIDOACRYLATE/UREIDOACRYLATE AMIDOHYDROLASE-RELATED"/>
    <property type="match status" value="1"/>
</dbReference>
<keyword evidence="1" id="KW-0378">Hydrolase</keyword>
<organism evidence="3 4">
    <name type="scientific">Flavobacterium phragmitis</name>
    <dbReference type="NCBI Taxonomy" id="739143"/>
    <lineage>
        <taxon>Bacteria</taxon>
        <taxon>Pseudomonadati</taxon>
        <taxon>Bacteroidota</taxon>
        <taxon>Flavobacteriia</taxon>
        <taxon>Flavobacteriales</taxon>
        <taxon>Flavobacteriaceae</taxon>
        <taxon>Flavobacterium</taxon>
    </lineage>
</organism>
<accession>A0A1I1SQ81</accession>
<evidence type="ECO:0000313" key="3">
    <source>
        <dbReference type="EMBL" id="SFD48607.1"/>
    </source>
</evidence>
<dbReference type="STRING" id="739143.SAMN05216297_108164"/>
<dbReference type="InterPro" id="IPR000868">
    <property type="entry name" value="Isochorismatase-like_dom"/>
</dbReference>
<dbReference type="PANTHER" id="PTHR43540:SF1">
    <property type="entry name" value="ISOCHORISMATASE HYDROLASE"/>
    <property type="match status" value="1"/>
</dbReference>
<sequence>MKRKYTKSALLLLDIQNDYFYKGKMEFRGSYEVAAKAKKTLDIFRKKRRTIIHIQHIAIQKNAACFISGTYGAEIYEEVMPLENETVIVKNNPNSFIDTNLYDYLKNNQIENLTIVGMMADMANDPTVRTAKDLGFNVQLVENKTAEIV</sequence>
<dbReference type="InterPro" id="IPR036380">
    <property type="entry name" value="Isochorismatase-like_sf"/>
</dbReference>
<evidence type="ECO:0000313" key="4">
    <source>
        <dbReference type="Proteomes" id="UP000199672"/>
    </source>
</evidence>
<dbReference type="OrthoDB" id="9791276at2"/>
<proteinExistence type="predicted"/>
<dbReference type="Gene3D" id="3.40.50.850">
    <property type="entry name" value="Isochorismatase-like"/>
    <property type="match status" value="1"/>
</dbReference>
<reference evidence="4" key="1">
    <citation type="submission" date="2016-10" db="EMBL/GenBank/DDBJ databases">
        <authorList>
            <person name="Varghese N."/>
            <person name="Submissions S."/>
        </authorList>
    </citation>
    <scope>NUCLEOTIDE SEQUENCE [LARGE SCALE GENOMIC DNA]</scope>
    <source>
        <strain evidence="4">CGMCC 1.10370</strain>
    </source>
</reference>